<proteinExistence type="inferred from homology"/>
<keyword evidence="4" id="KW-1185">Reference proteome</keyword>
<evidence type="ECO:0000313" key="3">
    <source>
        <dbReference type="EMBL" id="TFE89279.1"/>
    </source>
</evidence>
<feature type="compositionally biased region" description="Basic and acidic residues" evidence="2">
    <location>
        <begin position="135"/>
        <end position="145"/>
    </location>
</feature>
<dbReference type="PANTHER" id="PTHR35024">
    <property type="entry name" value="HYPOTHETICAL CYTOSOLIC PROTEIN"/>
    <property type="match status" value="1"/>
</dbReference>
<sequence>MFTAKKYAPGRSATDTLIGEGSVLEGSLISAASLRLEGRITGDIECAGDVIIGERGFATSNITAREVILAGRVLGNIEAAGKLTITATGSLQGNIRAAAISIEEGGVFQGMSLMEPKAPAASARTEQPEGGSATGKDKKAAKAREVALNGLNGPAPEPS</sequence>
<name>A0A4Y8Q7F4_9BACL</name>
<reference evidence="3 4" key="1">
    <citation type="submission" date="2017-03" db="EMBL/GenBank/DDBJ databases">
        <title>Isolation of Levoglucosan Utilizing Bacteria.</title>
        <authorList>
            <person name="Arya A.S."/>
        </authorList>
    </citation>
    <scope>NUCLEOTIDE SEQUENCE [LARGE SCALE GENOMIC DNA]</scope>
    <source>
        <strain evidence="3 4">MEC069</strain>
    </source>
</reference>
<accession>A0A4Y8Q7F4</accession>
<dbReference type="RefSeq" id="WP_134751309.1">
    <property type="nucleotide sequence ID" value="NZ_MYFO02000005.1"/>
</dbReference>
<evidence type="ECO:0000256" key="2">
    <source>
        <dbReference type="SAM" id="MobiDB-lite"/>
    </source>
</evidence>
<dbReference type="Proteomes" id="UP000298246">
    <property type="component" value="Unassembled WGS sequence"/>
</dbReference>
<dbReference type="PANTHER" id="PTHR35024:SF4">
    <property type="entry name" value="POLYMER-FORMING CYTOSKELETAL PROTEIN"/>
    <property type="match status" value="1"/>
</dbReference>
<evidence type="ECO:0000256" key="1">
    <source>
        <dbReference type="ARBA" id="ARBA00044755"/>
    </source>
</evidence>
<dbReference type="AlphaFoldDB" id="A0A4Y8Q7F4"/>
<evidence type="ECO:0000313" key="4">
    <source>
        <dbReference type="Proteomes" id="UP000298246"/>
    </source>
</evidence>
<feature type="region of interest" description="Disordered" evidence="2">
    <location>
        <begin position="116"/>
        <end position="159"/>
    </location>
</feature>
<gene>
    <name evidence="3" type="ORF">B5M42_07400</name>
</gene>
<dbReference type="InterPro" id="IPR007607">
    <property type="entry name" value="BacA/B"/>
</dbReference>
<dbReference type="Pfam" id="PF04519">
    <property type="entry name" value="Bactofilin"/>
    <property type="match status" value="1"/>
</dbReference>
<dbReference type="EMBL" id="MYFO01000007">
    <property type="protein sequence ID" value="TFE89279.1"/>
    <property type="molecule type" value="Genomic_DNA"/>
</dbReference>
<comment type="similarity">
    <text evidence="1">Belongs to the bactofilin family.</text>
</comment>
<organism evidence="3 4">
    <name type="scientific">Paenibacillus athensensis</name>
    <dbReference type="NCBI Taxonomy" id="1967502"/>
    <lineage>
        <taxon>Bacteria</taxon>
        <taxon>Bacillati</taxon>
        <taxon>Bacillota</taxon>
        <taxon>Bacilli</taxon>
        <taxon>Bacillales</taxon>
        <taxon>Paenibacillaceae</taxon>
        <taxon>Paenibacillus</taxon>
    </lineage>
</organism>
<dbReference type="OrthoDB" id="9789407at2"/>
<comment type="caution">
    <text evidence="3">The sequence shown here is derived from an EMBL/GenBank/DDBJ whole genome shotgun (WGS) entry which is preliminary data.</text>
</comment>
<protein>
    <recommendedName>
        <fullName evidence="5">Cell shape determination protein CcmA</fullName>
    </recommendedName>
</protein>
<evidence type="ECO:0008006" key="5">
    <source>
        <dbReference type="Google" id="ProtNLM"/>
    </source>
</evidence>